<dbReference type="InterPro" id="IPR036388">
    <property type="entry name" value="WH-like_DNA-bd_sf"/>
</dbReference>
<dbReference type="SUPFAM" id="SSF46785">
    <property type="entry name" value="Winged helix' DNA-binding domain"/>
    <property type="match status" value="1"/>
</dbReference>
<dbReference type="EMBL" id="LN824141">
    <property type="protein sequence ID" value="CEP78235.1"/>
    <property type="molecule type" value="Genomic_DNA"/>
</dbReference>
<dbReference type="HOGENOM" id="CLU_107144_1_1_0"/>
<evidence type="ECO:0000313" key="3">
    <source>
        <dbReference type="Proteomes" id="UP000032809"/>
    </source>
</evidence>
<keyword evidence="3" id="KW-1185">Reference proteome</keyword>
<dbReference type="RefSeq" id="WP_045087729.1">
    <property type="nucleotide sequence ID" value="NZ_LN824141.1"/>
</dbReference>
<dbReference type="GO" id="GO:0003700">
    <property type="term" value="F:DNA-binding transcription factor activity"/>
    <property type="evidence" value="ECO:0007669"/>
    <property type="project" value="TreeGrafter"/>
</dbReference>
<dbReference type="InterPro" id="IPR000944">
    <property type="entry name" value="Tscrpt_reg_Rrf2"/>
</dbReference>
<accession>A0A0C7P1V5</accession>
<keyword evidence="1" id="KW-0238">DNA-binding</keyword>
<dbReference type="GO" id="GO:0005829">
    <property type="term" value="C:cytosol"/>
    <property type="evidence" value="ECO:0007669"/>
    <property type="project" value="TreeGrafter"/>
</dbReference>
<dbReference type="PROSITE" id="PS51197">
    <property type="entry name" value="HTH_RRF2_2"/>
    <property type="match status" value="1"/>
</dbReference>
<dbReference type="InterPro" id="IPR030489">
    <property type="entry name" value="TR_Rrf2-type_CS"/>
</dbReference>
<dbReference type="GO" id="GO:0003677">
    <property type="term" value="F:DNA binding"/>
    <property type="evidence" value="ECO:0007669"/>
    <property type="project" value="UniProtKB-KW"/>
</dbReference>
<dbReference type="PANTHER" id="PTHR33221">
    <property type="entry name" value="WINGED HELIX-TURN-HELIX TRANSCRIPTIONAL REGULATOR, RRF2 FAMILY"/>
    <property type="match status" value="1"/>
</dbReference>
<dbReference type="InterPro" id="IPR036390">
    <property type="entry name" value="WH_DNA-bd_sf"/>
</dbReference>
<dbReference type="OrthoDB" id="46476at2"/>
<dbReference type="AlphaFoldDB" id="A0A0C7P1V5"/>
<reference evidence="3" key="1">
    <citation type="submission" date="2014-11" db="EMBL/GenBank/DDBJ databases">
        <authorList>
            <person name="Wibberg D."/>
        </authorList>
    </citation>
    <scope>NUCLEOTIDE SEQUENCE [LARGE SCALE GENOMIC DNA]</scope>
    <source>
        <strain evidence="3">L3</strain>
    </source>
</reference>
<protein>
    <submittedName>
        <fullName evidence="2">Rrf2 family transcriptional regulator</fullName>
    </submittedName>
</protein>
<dbReference type="KEGG" id="dtn:DTL3_0931"/>
<evidence type="ECO:0000313" key="2">
    <source>
        <dbReference type="EMBL" id="CEP78235.1"/>
    </source>
</evidence>
<dbReference type="PROSITE" id="PS01332">
    <property type="entry name" value="HTH_RRF2_1"/>
    <property type="match status" value="1"/>
</dbReference>
<gene>
    <name evidence="2" type="ORF">DTL3_0931</name>
</gene>
<name>A0A0C7P1V5_DEFTU</name>
<proteinExistence type="predicted"/>
<dbReference type="STRING" id="1006576.DTL3_0931"/>
<sequence length="149" mass="16810">MSLTIKSCYALRGLYELYKLQNIQSQNEEKNYVSIFNISENTEIPNEFLAKIFSELKRAGIVDSGRGKFGGFNLTKNPEDVKLSEIVEALEVPLNSYDCVTKGTCTNQDACPADFVWKRVQKAIFDELSKITLKDIIEYGEQKGNVSPI</sequence>
<dbReference type="NCBIfam" id="TIGR00738">
    <property type="entry name" value="rrf2_super"/>
    <property type="match status" value="1"/>
</dbReference>
<organism evidence="2 3">
    <name type="scientific">Defluviitoga tunisiensis</name>
    <dbReference type="NCBI Taxonomy" id="1006576"/>
    <lineage>
        <taxon>Bacteria</taxon>
        <taxon>Thermotogati</taxon>
        <taxon>Thermotogota</taxon>
        <taxon>Thermotogae</taxon>
        <taxon>Petrotogales</taxon>
        <taxon>Petrotogaceae</taxon>
        <taxon>Defluviitoga</taxon>
    </lineage>
</organism>
<dbReference type="Pfam" id="PF02082">
    <property type="entry name" value="Rrf2"/>
    <property type="match status" value="1"/>
</dbReference>
<dbReference type="Gene3D" id="1.10.10.10">
    <property type="entry name" value="Winged helix-like DNA-binding domain superfamily/Winged helix DNA-binding domain"/>
    <property type="match status" value="1"/>
</dbReference>
<evidence type="ECO:0000256" key="1">
    <source>
        <dbReference type="ARBA" id="ARBA00023125"/>
    </source>
</evidence>
<dbReference type="Proteomes" id="UP000032809">
    <property type="component" value="Chromosome I"/>
</dbReference>
<dbReference type="PANTHER" id="PTHR33221:SF5">
    <property type="entry name" value="HTH-TYPE TRANSCRIPTIONAL REGULATOR ISCR"/>
    <property type="match status" value="1"/>
</dbReference>